<comment type="function">
    <text evidence="1">Putative odorant or sperm cell receptor.</text>
</comment>
<feature type="transmembrane region" description="Helical" evidence="15">
    <location>
        <begin position="279"/>
        <end position="298"/>
    </location>
</feature>
<dbReference type="PROSITE" id="PS50262">
    <property type="entry name" value="G_PROTEIN_RECEP_F1_2"/>
    <property type="match status" value="2"/>
</dbReference>
<reference evidence="17" key="1">
    <citation type="journal article" date="2021" name="Evol. Appl.">
        <title>The genome of the Pyrenean desman and the effects of bottlenecks and inbreeding on the genomic landscape of an endangered species.</title>
        <authorList>
            <person name="Escoda L."/>
            <person name="Castresana J."/>
        </authorList>
    </citation>
    <scope>NUCLEOTIDE SEQUENCE</scope>
    <source>
        <strain evidence="17">IBE-C5619</strain>
    </source>
</reference>
<keyword evidence="9 15" id="KW-0472">Membrane</keyword>
<keyword evidence="7 15" id="KW-1133">Transmembrane helix</keyword>
<evidence type="ECO:0000256" key="14">
    <source>
        <dbReference type="RuleBase" id="RU000688"/>
    </source>
</evidence>
<feature type="transmembrane region" description="Helical" evidence="15">
    <location>
        <begin position="483"/>
        <end position="508"/>
    </location>
</feature>
<dbReference type="GO" id="GO:0004984">
    <property type="term" value="F:olfactory receptor activity"/>
    <property type="evidence" value="ECO:0007669"/>
    <property type="project" value="InterPro"/>
</dbReference>
<evidence type="ECO:0000256" key="5">
    <source>
        <dbReference type="ARBA" id="ARBA00022692"/>
    </source>
</evidence>
<dbReference type="PRINTS" id="PR00237">
    <property type="entry name" value="GPCRRHODOPSN"/>
</dbReference>
<name>A0A8J6AL99_GALPY</name>
<evidence type="ECO:0000259" key="16">
    <source>
        <dbReference type="PROSITE" id="PS50262"/>
    </source>
</evidence>
<keyword evidence="6" id="KW-0552">Olfaction</keyword>
<evidence type="ECO:0000256" key="10">
    <source>
        <dbReference type="ARBA" id="ARBA00023157"/>
    </source>
</evidence>
<dbReference type="CDD" id="cd13954">
    <property type="entry name" value="7tmA_OR"/>
    <property type="match status" value="1"/>
</dbReference>
<dbReference type="Pfam" id="PF13853">
    <property type="entry name" value="7tm_4"/>
    <property type="match status" value="2"/>
</dbReference>
<evidence type="ECO:0000256" key="3">
    <source>
        <dbReference type="ARBA" id="ARBA00022475"/>
    </source>
</evidence>
<evidence type="ECO:0000256" key="4">
    <source>
        <dbReference type="ARBA" id="ARBA00022606"/>
    </source>
</evidence>
<comment type="caution">
    <text evidence="17">The sequence shown here is derived from an EMBL/GenBank/DDBJ whole genome shotgun (WGS) entry which is preliminary data.</text>
</comment>
<keyword evidence="5 14" id="KW-0812">Transmembrane</keyword>
<dbReference type="InterPro" id="IPR017452">
    <property type="entry name" value="GPCR_Rhodpsn_7TM"/>
</dbReference>
<keyword evidence="13 14" id="KW-0807">Transducer</keyword>
<evidence type="ECO:0000256" key="1">
    <source>
        <dbReference type="ARBA" id="ARBA00003929"/>
    </source>
</evidence>
<evidence type="ECO:0000256" key="9">
    <source>
        <dbReference type="ARBA" id="ARBA00023136"/>
    </source>
</evidence>
<keyword evidence="3" id="KW-1003">Cell membrane</keyword>
<keyword evidence="11 14" id="KW-0675">Receptor</keyword>
<dbReference type="PRINTS" id="PR00245">
    <property type="entry name" value="OLFACTORYR"/>
</dbReference>
<feature type="transmembrane region" description="Helical" evidence="15">
    <location>
        <begin position="431"/>
        <end position="450"/>
    </location>
</feature>
<organism evidence="17 18">
    <name type="scientific">Galemys pyrenaicus</name>
    <name type="common">Iberian desman</name>
    <name type="synonym">Pyrenean desman</name>
    <dbReference type="NCBI Taxonomy" id="202257"/>
    <lineage>
        <taxon>Eukaryota</taxon>
        <taxon>Metazoa</taxon>
        <taxon>Chordata</taxon>
        <taxon>Craniata</taxon>
        <taxon>Vertebrata</taxon>
        <taxon>Euteleostomi</taxon>
        <taxon>Mammalia</taxon>
        <taxon>Eutheria</taxon>
        <taxon>Laurasiatheria</taxon>
        <taxon>Eulipotyphla</taxon>
        <taxon>Talpidae</taxon>
        <taxon>Galemys</taxon>
    </lineage>
</organism>
<evidence type="ECO:0000313" key="17">
    <source>
        <dbReference type="EMBL" id="KAG8522913.1"/>
    </source>
</evidence>
<sequence>METTSCNGSMNGSPVFYLVGIPSLPESFFLLVFFIFLLFYILILMGNALILVAVVAEPSLHKPMYFFLINLSVLDILFTTTTVPKMLSLFLLGDHFLSFPACLLQMYLFQSFTCSEAFILVVMAYDRYVAICRPLHYPVHMTPQNNAALAASAWLSALLLPITAVIKTSQMAYSNIAYIYHCFCDHFALVQSSCSDTAPQTLMGFCIAMVVSFLPLLLVLLSYAHILASVLRISSREGRSKAFSTCSSHLLVVGTYYSSIAVAYVAYKADLPLDFHIMGNVAYSILTPILNPLIYTLRNKDVKAAITKIVCVKAHGGEVIFLLIYLLILVGNGLILVAVVAEPSLHKPMYFLGSASQPWTASPLQPQSPRCCPFSCLGTASSASLLVSSECVSSGLNCSEAFILVVKASDRYVAICRPLHYPVHMTPQNNAALAASAWLSALLLPITAVIKTSQMAYSNIAYIYHCFCDHLADVQVSCSDTHLFFGFCITMVVSFLPLLLVLLSYAHILASVLRISSQEGHSKAFSTCSSHLLVVSTYYSSIAVTYKANLPMTFTSWAMACMPFSHRSQPSHLHAEEPRCQSSHCQNGMCPGLREFWETLIHGCNLIVLKHQRKREVDNSDLSLQWWLRSPRFLQRKEFQYGAPLEPSTPGS</sequence>
<feature type="transmembrane region" description="Helical" evidence="15">
    <location>
        <begin position="107"/>
        <end position="125"/>
    </location>
</feature>
<dbReference type="PANTHER" id="PTHR24242:SF253">
    <property type="entry name" value="OLFACTORY RECEPTOR-RELATED"/>
    <property type="match status" value="1"/>
</dbReference>
<protein>
    <submittedName>
        <fullName evidence="17">Olfactory receptor 2AT4</fullName>
    </submittedName>
</protein>
<evidence type="ECO:0000256" key="11">
    <source>
        <dbReference type="ARBA" id="ARBA00023170"/>
    </source>
</evidence>
<dbReference type="EMBL" id="JAGFMF010011429">
    <property type="protein sequence ID" value="KAG8522913.1"/>
    <property type="molecule type" value="Genomic_DNA"/>
</dbReference>
<feature type="transmembrane region" description="Helical" evidence="15">
    <location>
        <begin position="146"/>
        <end position="166"/>
    </location>
</feature>
<feature type="transmembrane region" description="Helical" evidence="15">
    <location>
        <begin position="28"/>
        <end position="53"/>
    </location>
</feature>
<dbReference type="SUPFAM" id="SSF81321">
    <property type="entry name" value="Family A G protein-coupled receptor-like"/>
    <property type="match status" value="2"/>
</dbReference>
<keyword evidence="10" id="KW-1015">Disulfide bond</keyword>
<feature type="transmembrane region" description="Helical" evidence="15">
    <location>
        <begin position="65"/>
        <end position="87"/>
    </location>
</feature>
<evidence type="ECO:0000256" key="8">
    <source>
        <dbReference type="ARBA" id="ARBA00023040"/>
    </source>
</evidence>
<dbReference type="OrthoDB" id="6144223at2759"/>
<feature type="transmembrane region" description="Helical" evidence="15">
    <location>
        <begin position="202"/>
        <end position="228"/>
    </location>
</feature>
<feature type="transmembrane region" description="Helical" evidence="15">
    <location>
        <begin position="319"/>
        <end position="341"/>
    </location>
</feature>
<comment type="subcellular location">
    <subcellularLocation>
        <location evidence="2">Cell membrane</location>
        <topology evidence="2">Multi-pass membrane protein</topology>
    </subcellularLocation>
</comment>
<keyword evidence="4" id="KW-0716">Sensory transduction</keyword>
<accession>A0A8J6AL99</accession>
<dbReference type="Gene3D" id="1.20.1070.10">
    <property type="entry name" value="Rhodopsin 7-helix transmembrane proteins"/>
    <property type="match status" value="2"/>
</dbReference>
<feature type="transmembrane region" description="Helical" evidence="15">
    <location>
        <begin position="249"/>
        <end position="267"/>
    </location>
</feature>
<feature type="domain" description="G-protein coupled receptors family 1 profile" evidence="16">
    <location>
        <begin position="46"/>
        <end position="295"/>
    </location>
</feature>
<evidence type="ECO:0000256" key="2">
    <source>
        <dbReference type="ARBA" id="ARBA00004651"/>
    </source>
</evidence>
<proteinExistence type="inferred from homology"/>
<evidence type="ECO:0000256" key="12">
    <source>
        <dbReference type="ARBA" id="ARBA00023180"/>
    </source>
</evidence>
<dbReference type="GO" id="GO:0004930">
    <property type="term" value="F:G protein-coupled receptor activity"/>
    <property type="evidence" value="ECO:0007669"/>
    <property type="project" value="UniProtKB-KW"/>
</dbReference>
<evidence type="ECO:0000256" key="13">
    <source>
        <dbReference type="ARBA" id="ARBA00023224"/>
    </source>
</evidence>
<evidence type="ECO:0000256" key="15">
    <source>
        <dbReference type="SAM" id="Phobius"/>
    </source>
</evidence>
<evidence type="ECO:0000256" key="6">
    <source>
        <dbReference type="ARBA" id="ARBA00022725"/>
    </source>
</evidence>
<feature type="domain" description="G-protein coupled receptors family 1 profile" evidence="16">
    <location>
        <begin position="399"/>
        <end position="546"/>
    </location>
</feature>
<dbReference type="InterPro" id="IPR000276">
    <property type="entry name" value="GPCR_Rhodpsn"/>
</dbReference>
<dbReference type="AlphaFoldDB" id="A0A8J6AL99"/>
<dbReference type="FunFam" id="1.20.1070.10:FF:000024">
    <property type="entry name" value="Olfactory receptor"/>
    <property type="match status" value="1"/>
</dbReference>
<dbReference type="PANTHER" id="PTHR24242">
    <property type="entry name" value="G-PROTEIN COUPLED RECEPTOR"/>
    <property type="match status" value="1"/>
</dbReference>
<keyword evidence="8 14" id="KW-0297">G-protein coupled receptor</keyword>
<dbReference type="InterPro" id="IPR000725">
    <property type="entry name" value="Olfact_rcpt"/>
</dbReference>
<keyword evidence="18" id="KW-1185">Reference proteome</keyword>
<evidence type="ECO:0000313" key="18">
    <source>
        <dbReference type="Proteomes" id="UP000700334"/>
    </source>
</evidence>
<comment type="similarity">
    <text evidence="14">Belongs to the G-protein coupled receptor 1 family.</text>
</comment>
<dbReference type="Proteomes" id="UP000700334">
    <property type="component" value="Unassembled WGS sequence"/>
</dbReference>
<evidence type="ECO:0000256" key="7">
    <source>
        <dbReference type="ARBA" id="ARBA00022989"/>
    </source>
</evidence>
<gene>
    <name evidence="17" type="ORF">J0S82_010128</name>
</gene>
<keyword evidence="12" id="KW-0325">Glycoprotein</keyword>
<dbReference type="GO" id="GO:0005886">
    <property type="term" value="C:plasma membrane"/>
    <property type="evidence" value="ECO:0007669"/>
    <property type="project" value="UniProtKB-SubCell"/>
</dbReference>
<dbReference type="PROSITE" id="PS00237">
    <property type="entry name" value="G_PROTEIN_RECEP_F1_1"/>
    <property type="match status" value="1"/>
</dbReference>
<dbReference type="InterPro" id="IPR050939">
    <property type="entry name" value="Olfactory_GPCR1"/>
</dbReference>